<dbReference type="EMBL" id="WHJE01000132">
    <property type="protein sequence ID" value="KAE8762713.1"/>
    <property type="molecule type" value="Genomic_DNA"/>
</dbReference>
<evidence type="ECO:0000313" key="2">
    <source>
        <dbReference type="EMBL" id="KAE8762713.1"/>
    </source>
</evidence>
<dbReference type="Pfam" id="PF04075">
    <property type="entry name" value="F420H2_quin_red"/>
    <property type="match status" value="1"/>
</dbReference>
<dbReference type="Proteomes" id="UP000451860">
    <property type="component" value="Unassembled WGS sequence"/>
</dbReference>
<protein>
    <submittedName>
        <fullName evidence="2">Nitroreductase family deazaflavin-dependent oxidoreductase</fullName>
    </submittedName>
</protein>
<dbReference type="GO" id="GO:0016491">
    <property type="term" value="F:oxidoreductase activity"/>
    <property type="evidence" value="ECO:0007669"/>
    <property type="project" value="InterPro"/>
</dbReference>
<dbReference type="InterPro" id="IPR004378">
    <property type="entry name" value="F420H2_quin_Rdtase"/>
</dbReference>
<dbReference type="OrthoDB" id="3778270at2"/>
<evidence type="ECO:0000256" key="1">
    <source>
        <dbReference type="SAM" id="MobiDB-lite"/>
    </source>
</evidence>
<proteinExistence type="predicted"/>
<name>A0A7J5ULF1_9MICO</name>
<accession>A0A7J5ULF1</accession>
<sequence>MGQMTTHATPRSHRHDRPLLGLRRRPGRIALAVFRLPLQAYRHDAGHVMGHTFLKLVHVGRRTGTPHEAVAMVLRYDVATREAVICAGWGPQTDWFRNLRAGPAANVQIGTESFAPEHRFLGEDEAFDVVAEFRRAHPHRLRLICAVLGWGDLRGDDAAARAFIRSHPFVAFRPAASPGG</sequence>
<gene>
    <name evidence="2" type="ORF">GB883_17935</name>
</gene>
<comment type="caution">
    <text evidence="2">The sequence shown here is derived from an EMBL/GenBank/DDBJ whole genome shotgun (WGS) entry which is preliminary data.</text>
</comment>
<dbReference type="InterPro" id="IPR012349">
    <property type="entry name" value="Split_barrel_FMN-bd"/>
</dbReference>
<reference evidence="2 3" key="1">
    <citation type="submission" date="2019-10" db="EMBL/GenBank/DDBJ databases">
        <title>Georgenia wutianyii sp. nov. and Georgenia yuyongxinii sp. nov. isolated from plateau pika (Ochotona curzoniae) in the Qinghai-Tibet plateau of China.</title>
        <authorList>
            <person name="Tian Z."/>
        </authorList>
    </citation>
    <scope>NUCLEOTIDE SEQUENCE [LARGE SCALE GENOMIC DNA]</scope>
    <source>
        <strain evidence="2 3">DSM 21501</strain>
    </source>
</reference>
<evidence type="ECO:0000313" key="3">
    <source>
        <dbReference type="Proteomes" id="UP000451860"/>
    </source>
</evidence>
<feature type="compositionally biased region" description="Basic residues" evidence="1">
    <location>
        <begin position="10"/>
        <end position="20"/>
    </location>
</feature>
<dbReference type="Gene3D" id="2.30.110.10">
    <property type="entry name" value="Electron Transport, Fmn-binding Protein, Chain A"/>
    <property type="match status" value="1"/>
</dbReference>
<dbReference type="AlphaFoldDB" id="A0A7J5ULF1"/>
<keyword evidence="3" id="KW-1185">Reference proteome</keyword>
<organism evidence="2 3">
    <name type="scientific">Georgenia thermotolerans</name>
    <dbReference type="NCBI Taxonomy" id="527326"/>
    <lineage>
        <taxon>Bacteria</taxon>
        <taxon>Bacillati</taxon>
        <taxon>Actinomycetota</taxon>
        <taxon>Actinomycetes</taxon>
        <taxon>Micrococcales</taxon>
        <taxon>Bogoriellaceae</taxon>
        <taxon>Georgenia</taxon>
    </lineage>
</organism>
<dbReference type="NCBIfam" id="TIGR00026">
    <property type="entry name" value="hi_GC_TIGR00026"/>
    <property type="match status" value="1"/>
</dbReference>
<feature type="region of interest" description="Disordered" evidence="1">
    <location>
        <begin position="1"/>
        <end position="20"/>
    </location>
</feature>